<organism evidence="3 5">
    <name type="scientific">Iodobacter fluviatilis</name>
    <dbReference type="NCBI Taxonomy" id="537"/>
    <lineage>
        <taxon>Bacteria</taxon>
        <taxon>Pseudomonadati</taxon>
        <taxon>Pseudomonadota</taxon>
        <taxon>Betaproteobacteria</taxon>
        <taxon>Neisseriales</taxon>
        <taxon>Chitinibacteraceae</taxon>
        <taxon>Iodobacter</taxon>
    </lineage>
</organism>
<accession>A0A377QAN5</accession>
<dbReference type="EMBL" id="UGHR01000001">
    <property type="protein sequence ID" value="STQ91942.1"/>
    <property type="molecule type" value="Genomic_DNA"/>
</dbReference>
<evidence type="ECO:0000256" key="1">
    <source>
        <dbReference type="SAM" id="MobiDB-lite"/>
    </source>
</evidence>
<feature type="chain" id="PRO_5016764195" evidence="2">
    <location>
        <begin position="24"/>
        <end position="173"/>
    </location>
</feature>
<evidence type="ECO:0000313" key="3">
    <source>
        <dbReference type="EMBL" id="STQ91942.1"/>
    </source>
</evidence>
<evidence type="ECO:0000313" key="6">
    <source>
        <dbReference type="Proteomes" id="UP000295794"/>
    </source>
</evidence>
<dbReference type="OrthoDB" id="9816061at2"/>
<keyword evidence="6" id="KW-1185">Reference proteome</keyword>
<reference evidence="3 5" key="1">
    <citation type="submission" date="2018-06" db="EMBL/GenBank/DDBJ databases">
        <authorList>
            <consortium name="Pathogen Informatics"/>
            <person name="Doyle S."/>
        </authorList>
    </citation>
    <scope>NUCLEOTIDE SEQUENCE [LARGE SCALE GENOMIC DNA]</scope>
    <source>
        <strain evidence="3 5">NCTC11159</strain>
    </source>
</reference>
<keyword evidence="2" id="KW-0732">Signal</keyword>
<name>A0A377QAN5_9NEIS</name>
<sequence>MKRKPIFMLTILVCALSSGIVQAEDHRYKHSHSGSQQARNNSDVSFGNPADITYTDKRIRIELRADGSLDNKNYNVFAHDSVRFELVNGLQDTVAFVVGDEASIYEFSRLYAANSEVAINDFHAVQVYPGKNQFFGWKFSTYAISKVHVAYVQRDGAIVGGMVDIRIEPELNK</sequence>
<dbReference type="Proteomes" id="UP000295794">
    <property type="component" value="Unassembled WGS sequence"/>
</dbReference>
<dbReference type="AlphaFoldDB" id="A0A377QAN5"/>
<dbReference type="RefSeq" id="WP_115228129.1">
    <property type="nucleotide sequence ID" value="NZ_CAWOLO010000022.1"/>
</dbReference>
<dbReference type="Proteomes" id="UP000255108">
    <property type="component" value="Unassembled WGS sequence"/>
</dbReference>
<feature type="region of interest" description="Disordered" evidence="1">
    <location>
        <begin position="28"/>
        <end position="49"/>
    </location>
</feature>
<feature type="signal peptide" evidence="2">
    <location>
        <begin position="1"/>
        <end position="23"/>
    </location>
</feature>
<proteinExistence type="predicted"/>
<evidence type="ECO:0000256" key="2">
    <source>
        <dbReference type="SAM" id="SignalP"/>
    </source>
</evidence>
<protein>
    <submittedName>
        <fullName evidence="3">Uncharacterized copper-binding protein</fullName>
    </submittedName>
</protein>
<evidence type="ECO:0000313" key="4">
    <source>
        <dbReference type="EMBL" id="TCU81414.1"/>
    </source>
</evidence>
<feature type="compositionally biased region" description="Polar residues" evidence="1">
    <location>
        <begin position="33"/>
        <end position="45"/>
    </location>
</feature>
<dbReference type="EMBL" id="SMBT01000022">
    <property type="protein sequence ID" value="TCU81414.1"/>
    <property type="molecule type" value="Genomic_DNA"/>
</dbReference>
<gene>
    <name evidence="4" type="ORF">EV682_12252</name>
    <name evidence="3" type="ORF">NCTC11159_03025</name>
</gene>
<evidence type="ECO:0000313" key="5">
    <source>
        <dbReference type="Proteomes" id="UP000255108"/>
    </source>
</evidence>
<reference evidence="4 6" key="2">
    <citation type="submission" date="2019-03" db="EMBL/GenBank/DDBJ databases">
        <title>Genomic Encyclopedia of Type Strains, Phase IV (KMG-IV): sequencing the most valuable type-strain genomes for metagenomic binning, comparative biology and taxonomic classification.</title>
        <authorList>
            <person name="Goeker M."/>
        </authorList>
    </citation>
    <scope>NUCLEOTIDE SEQUENCE [LARGE SCALE GENOMIC DNA]</scope>
    <source>
        <strain evidence="4 6">DSM 3764</strain>
    </source>
</reference>